<accession>A0AC61PP23</accession>
<dbReference type="EMBL" id="FWXZ01000006">
    <property type="protein sequence ID" value="SMC81068.1"/>
    <property type="molecule type" value="Genomic_DNA"/>
</dbReference>
<proteinExistence type="predicted"/>
<evidence type="ECO:0000313" key="2">
    <source>
        <dbReference type="Proteomes" id="UP000192328"/>
    </source>
</evidence>
<dbReference type="Proteomes" id="UP000192328">
    <property type="component" value="Unassembled WGS sequence"/>
</dbReference>
<reference evidence="1" key="1">
    <citation type="submission" date="2017-04" db="EMBL/GenBank/DDBJ databases">
        <authorList>
            <person name="Varghese N."/>
            <person name="Submissions S."/>
        </authorList>
    </citation>
    <scope>NUCLEOTIDE SEQUENCE</scope>
    <source>
        <strain evidence="1">WTE2008</strain>
    </source>
</reference>
<gene>
    <name evidence="1" type="ORF">SAMN06297397_2618</name>
</gene>
<keyword evidence="2" id="KW-1185">Reference proteome</keyword>
<name>A0AC61PP23_9FIRM</name>
<evidence type="ECO:0000313" key="1">
    <source>
        <dbReference type="EMBL" id="SMC81068.1"/>
    </source>
</evidence>
<protein>
    <submittedName>
        <fullName evidence="1">Uncharacterized protein</fullName>
    </submittedName>
</protein>
<comment type="caution">
    <text evidence="1">The sequence shown here is derived from an EMBL/GenBank/DDBJ whole genome shotgun (WGS) entry which is preliminary data.</text>
</comment>
<organism evidence="1 2">
    <name type="scientific">Aristaeella lactis</name>
    <dbReference type="NCBI Taxonomy" id="3046383"/>
    <lineage>
        <taxon>Bacteria</taxon>
        <taxon>Bacillati</taxon>
        <taxon>Bacillota</taxon>
        <taxon>Clostridia</taxon>
        <taxon>Eubacteriales</taxon>
        <taxon>Aristaeellaceae</taxon>
        <taxon>Aristaeella</taxon>
    </lineage>
</organism>
<sequence length="238" mass="27725">MKQYESEHYLFHYNEHSTAERDLSLIVQTQEACFRYICDVLRVEPDYKLNYFLCETPEEVARVYGDCEPCNGFAYAPDKIYAVYNDKTRCIGFHEDAHLVSWLIAHNESPAVKEGLAMYFDRKWWNIPNQEWVAFYLKTDRYKPVPGLLDEDCFYSTDCTLSYPVVGAFTEWLISSFGMDRYLAFYRTEGNPAEALQSVYGKTPEEMDSAFTGYIRLFGTDPAVEARIKDLLQEAEIL</sequence>